<dbReference type="EMBL" id="VTPC01090156">
    <property type="protein sequence ID" value="KAF2884562.1"/>
    <property type="molecule type" value="Genomic_DNA"/>
</dbReference>
<proteinExistence type="inferred from homology"/>
<dbReference type="PANTHER" id="PTHR11733">
    <property type="entry name" value="ZINC METALLOPROTEASE FAMILY M13 NEPRILYSIN-RELATED"/>
    <property type="match status" value="1"/>
</dbReference>
<feature type="chain" id="PRO_5035472143" description="Peptidase M13 N-terminal domain-containing protein" evidence="3">
    <location>
        <begin position="31"/>
        <end position="690"/>
    </location>
</feature>
<evidence type="ECO:0000256" key="1">
    <source>
        <dbReference type="ARBA" id="ARBA00004401"/>
    </source>
</evidence>
<dbReference type="Gene3D" id="3.40.390.10">
    <property type="entry name" value="Collagenase (Catalytic Domain)"/>
    <property type="match status" value="1"/>
</dbReference>
<evidence type="ECO:0000256" key="3">
    <source>
        <dbReference type="SAM" id="SignalP"/>
    </source>
</evidence>
<name>A0A8K0G196_IGNLU</name>
<dbReference type="OrthoDB" id="7613900at2759"/>
<keyword evidence="6" id="KW-1185">Reference proteome</keyword>
<sequence>MPPLNSGKQTPPIIHLVIILLVVFIKYGNGICNTDFCKEKSNSLIRGMDLSVSPCDNFYQFVCGNVSNNSNQKNHDVELSDKSSRDLLRLYKADIKNSEHKMVQIAKQLFQRCMNVDDIERDGISSIKDVINKIGGWPVLEDADSIGIKKFDWVRATHKLRELGYPVSLFLDVNVKREKENKQKFYLKIKIIDTTTNEIDIMRDHSESEAIEMMVKVAKLFGAKNESIIVGEMTKVYKFWQETRCCWFSEPTEKYTVQQFQGEYNKDKRTPFNWLEFLNKLVGPQIVVSSNDYILVEDPITVSEWVNTVITTSERTIGNYMIWKLIEKQLPYLPQNIQNIMKYNIKDTREEFCLKLIDQRFLISPIRVINARNLIPEESQQEVQEIFSNITSEFLNLFEKTNWMDEDDKKRTTETIKTLTLIYGLPANYFNDKILDDMDVDLQVDSQLNTFLDLLAQTNRNLQTTLFKQITLPVSSDTRSRPYLIYRLYVPISSMYYNRLENELYLSAQLAYDLQKDTPSYLKYSLIGELFSSFFKTMFGYYDFEFWEPADSQLSQRTMNNTKLLFGCLKDQVHKYNLSDDKQSYSIMDSLTSIVGEKVSYLAYKKWLQDREEEKLPDLSYTSRQLFWITGTYCHISLSYDSIQSPPVKDASYYSNITVISKLNNPYFFEDFKCSKSIGTNPTEQCPLLF</sequence>
<dbReference type="Proteomes" id="UP000801492">
    <property type="component" value="Unassembled WGS sequence"/>
</dbReference>
<evidence type="ECO:0000313" key="5">
    <source>
        <dbReference type="EMBL" id="KAF2884562.1"/>
    </source>
</evidence>
<comment type="subcellular location">
    <subcellularLocation>
        <location evidence="1">Cell membrane</location>
        <topology evidence="1">Single-pass type II membrane protein</topology>
    </subcellularLocation>
</comment>
<dbReference type="Pfam" id="PF05649">
    <property type="entry name" value="Peptidase_M13_N"/>
    <property type="match status" value="1"/>
</dbReference>
<dbReference type="InterPro" id="IPR000718">
    <property type="entry name" value="Peptidase_M13"/>
</dbReference>
<dbReference type="InterPro" id="IPR024079">
    <property type="entry name" value="MetalloPept_cat_dom_sf"/>
</dbReference>
<reference evidence="5" key="1">
    <citation type="submission" date="2019-08" db="EMBL/GenBank/DDBJ databases">
        <title>The genome of the North American firefly Photinus pyralis.</title>
        <authorList>
            <consortium name="Photinus pyralis genome working group"/>
            <person name="Fallon T.R."/>
            <person name="Sander Lower S.E."/>
            <person name="Weng J.-K."/>
        </authorList>
    </citation>
    <scope>NUCLEOTIDE SEQUENCE</scope>
    <source>
        <strain evidence="5">TRF0915ILg1</strain>
        <tissue evidence="5">Whole body</tissue>
    </source>
</reference>
<evidence type="ECO:0000256" key="2">
    <source>
        <dbReference type="ARBA" id="ARBA00007357"/>
    </source>
</evidence>
<dbReference type="PROSITE" id="PS51885">
    <property type="entry name" value="NEPRILYSIN"/>
    <property type="match status" value="1"/>
</dbReference>
<dbReference type="InterPro" id="IPR008753">
    <property type="entry name" value="Peptidase_M13_N"/>
</dbReference>
<dbReference type="GO" id="GO:0016485">
    <property type="term" value="P:protein processing"/>
    <property type="evidence" value="ECO:0007669"/>
    <property type="project" value="TreeGrafter"/>
</dbReference>
<evidence type="ECO:0000259" key="4">
    <source>
        <dbReference type="Pfam" id="PF05649"/>
    </source>
</evidence>
<protein>
    <recommendedName>
        <fullName evidence="4">Peptidase M13 N-terminal domain-containing protein</fullName>
    </recommendedName>
</protein>
<comment type="similarity">
    <text evidence="2">Belongs to the peptidase M13 family.</text>
</comment>
<dbReference type="Gene3D" id="1.10.1380.10">
    <property type="entry name" value="Neutral endopeptidase , domain2"/>
    <property type="match status" value="1"/>
</dbReference>
<comment type="caution">
    <text evidence="5">The sequence shown here is derived from an EMBL/GenBank/DDBJ whole genome shotgun (WGS) entry which is preliminary data.</text>
</comment>
<feature type="signal peptide" evidence="3">
    <location>
        <begin position="1"/>
        <end position="30"/>
    </location>
</feature>
<gene>
    <name evidence="5" type="ORF">ILUMI_21601</name>
</gene>
<accession>A0A8K0G196</accession>
<dbReference type="GO" id="GO:0005886">
    <property type="term" value="C:plasma membrane"/>
    <property type="evidence" value="ECO:0007669"/>
    <property type="project" value="UniProtKB-SubCell"/>
</dbReference>
<dbReference type="PANTHER" id="PTHR11733:SF240">
    <property type="entry name" value="GH14155P-RELATED"/>
    <property type="match status" value="1"/>
</dbReference>
<evidence type="ECO:0000313" key="6">
    <source>
        <dbReference type="Proteomes" id="UP000801492"/>
    </source>
</evidence>
<keyword evidence="3" id="KW-0732">Signal</keyword>
<dbReference type="AlphaFoldDB" id="A0A8K0G196"/>
<dbReference type="InterPro" id="IPR042089">
    <property type="entry name" value="Peptidase_M13_dom_2"/>
</dbReference>
<dbReference type="GO" id="GO:0004222">
    <property type="term" value="F:metalloendopeptidase activity"/>
    <property type="evidence" value="ECO:0007669"/>
    <property type="project" value="InterPro"/>
</dbReference>
<feature type="domain" description="Peptidase M13 N-terminal" evidence="4">
    <location>
        <begin position="54"/>
        <end position="426"/>
    </location>
</feature>
<organism evidence="5 6">
    <name type="scientific">Ignelater luminosus</name>
    <name type="common">Cucubano</name>
    <name type="synonym">Pyrophorus luminosus</name>
    <dbReference type="NCBI Taxonomy" id="2038154"/>
    <lineage>
        <taxon>Eukaryota</taxon>
        <taxon>Metazoa</taxon>
        <taxon>Ecdysozoa</taxon>
        <taxon>Arthropoda</taxon>
        <taxon>Hexapoda</taxon>
        <taxon>Insecta</taxon>
        <taxon>Pterygota</taxon>
        <taxon>Neoptera</taxon>
        <taxon>Endopterygota</taxon>
        <taxon>Coleoptera</taxon>
        <taxon>Polyphaga</taxon>
        <taxon>Elateriformia</taxon>
        <taxon>Elateroidea</taxon>
        <taxon>Elateridae</taxon>
        <taxon>Agrypninae</taxon>
        <taxon>Pyrophorini</taxon>
        <taxon>Ignelater</taxon>
    </lineage>
</organism>
<dbReference type="SUPFAM" id="SSF55486">
    <property type="entry name" value="Metalloproteases ('zincins'), catalytic domain"/>
    <property type="match status" value="1"/>
</dbReference>